<feature type="region of interest" description="Disordered" evidence="1">
    <location>
        <begin position="1"/>
        <end position="20"/>
    </location>
</feature>
<proteinExistence type="predicted"/>
<accession>A0A6A6IWZ2</accession>
<feature type="compositionally biased region" description="Low complexity" evidence="1">
    <location>
        <begin position="184"/>
        <end position="199"/>
    </location>
</feature>
<dbReference type="GeneID" id="54573248"/>
<evidence type="ECO:0000313" key="2">
    <source>
        <dbReference type="EMBL" id="KAF2254886.1"/>
    </source>
</evidence>
<feature type="region of interest" description="Disordered" evidence="1">
    <location>
        <begin position="135"/>
        <end position="199"/>
    </location>
</feature>
<sequence>MFVAVPLRDLQPHHSDDHHRLQPDEFSRIEQTANIQVPITPNNRLPSFRRNQHTGRSTHRSPDGGVTLTQHDVPATPTPSLCASANIGRRRFHHGSLLSSPARPGHASRMKQIFEEAGLESKPSQHGVALYPQLPNISRATSPPPRDQKRQHVPQSTPAYGPGSLLPSKELLSAAPEIAHSHESPTSSSKRSSGSWSGDSGYLVVGRQGASPKRTVSIEDQIRDWLSTVSQAEVAGVNEGYSDALRQETVEPTQSVDKTYELGNTRPLSSNRVENPKHPQSRHGLLHDPFMPDDSSDCSGSKFSTDGSNYVTAGSYRPPPSARSQRHISDVCKRLILDQPPPAMNQCTMKDQSPGLAPVTPLALGRTVSINSPNTLHDADDGGIELSPLSPNVCIERGPSRYHSDYTSPRKLALEPPDCTPTKYKSEQMKANVVNDENMPQSAKTLRILGSARRGARFWPPPGATGSLIGR</sequence>
<feature type="compositionally biased region" description="Polar residues" evidence="1">
    <location>
        <begin position="297"/>
        <end position="306"/>
    </location>
</feature>
<feature type="region of interest" description="Disordered" evidence="1">
    <location>
        <begin position="243"/>
        <end position="306"/>
    </location>
</feature>
<feature type="compositionally biased region" description="Basic residues" evidence="1">
    <location>
        <begin position="50"/>
        <end position="59"/>
    </location>
</feature>
<dbReference type="AlphaFoldDB" id="A0A6A6IWZ2"/>
<organism evidence="2 3">
    <name type="scientific">Trematosphaeria pertusa</name>
    <dbReference type="NCBI Taxonomy" id="390896"/>
    <lineage>
        <taxon>Eukaryota</taxon>
        <taxon>Fungi</taxon>
        <taxon>Dikarya</taxon>
        <taxon>Ascomycota</taxon>
        <taxon>Pezizomycotina</taxon>
        <taxon>Dothideomycetes</taxon>
        <taxon>Pleosporomycetidae</taxon>
        <taxon>Pleosporales</taxon>
        <taxon>Massarineae</taxon>
        <taxon>Trematosphaeriaceae</taxon>
        <taxon>Trematosphaeria</taxon>
    </lineage>
</organism>
<name>A0A6A6IWZ2_9PLEO</name>
<keyword evidence="3" id="KW-1185">Reference proteome</keyword>
<feature type="region of interest" description="Disordered" evidence="1">
    <location>
        <begin position="39"/>
        <end position="78"/>
    </location>
</feature>
<dbReference type="OrthoDB" id="3801515at2759"/>
<dbReference type="Proteomes" id="UP000800094">
    <property type="component" value="Unassembled WGS sequence"/>
</dbReference>
<dbReference type="RefSeq" id="XP_033689890.1">
    <property type="nucleotide sequence ID" value="XM_033819918.1"/>
</dbReference>
<protein>
    <submittedName>
        <fullName evidence="2">Uncharacterized protein</fullName>
    </submittedName>
</protein>
<gene>
    <name evidence="2" type="ORF">BU26DRAFT_147248</name>
</gene>
<evidence type="ECO:0000256" key="1">
    <source>
        <dbReference type="SAM" id="MobiDB-lite"/>
    </source>
</evidence>
<evidence type="ECO:0000313" key="3">
    <source>
        <dbReference type="Proteomes" id="UP000800094"/>
    </source>
</evidence>
<dbReference type="EMBL" id="ML987190">
    <property type="protein sequence ID" value="KAF2254886.1"/>
    <property type="molecule type" value="Genomic_DNA"/>
</dbReference>
<reference evidence="2" key="1">
    <citation type="journal article" date="2020" name="Stud. Mycol.">
        <title>101 Dothideomycetes genomes: a test case for predicting lifestyles and emergence of pathogens.</title>
        <authorList>
            <person name="Haridas S."/>
            <person name="Albert R."/>
            <person name="Binder M."/>
            <person name="Bloem J."/>
            <person name="Labutti K."/>
            <person name="Salamov A."/>
            <person name="Andreopoulos B."/>
            <person name="Baker S."/>
            <person name="Barry K."/>
            <person name="Bills G."/>
            <person name="Bluhm B."/>
            <person name="Cannon C."/>
            <person name="Castanera R."/>
            <person name="Culley D."/>
            <person name="Daum C."/>
            <person name="Ezra D."/>
            <person name="Gonzalez J."/>
            <person name="Henrissat B."/>
            <person name="Kuo A."/>
            <person name="Liang C."/>
            <person name="Lipzen A."/>
            <person name="Lutzoni F."/>
            <person name="Magnuson J."/>
            <person name="Mondo S."/>
            <person name="Nolan M."/>
            <person name="Ohm R."/>
            <person name="Pangilinan J."/>
            <person name="Park H.-J."/>
            <person name="Ramirez L."/>
            <person name="Alfaro M."/>
            <person name="Sun H."/>
            <person name="Tritt A."/>
            <person name="Yoshinaga Y."/>
            <person name="Zwiers L.-H."/>
            <person name="Turgeon B."/>
            <person name="Goodwin S."/>
            <person name="Spatafora J."/>
            <person name="Crous P."/>
            <person name="Grigoriev I."/>
        </authorList>
    </citation>
    <scope>NUCLEOTIDE SEQUENCE</scope>
    <source>
        <strain evidence="2">CBS 122368</strain>
    </source>
</reference>
<feature type="compositionally biased region" description="Basic and acidic residues" evidence="1">
    <location>
        <begin position="10"/>
        <end position="20"/>
    </location>
</feature>